<dbReference type="EMBL" id="VTEQ01000001">
    <property type="protein sequence ID" value="TYS57132.1"/>
    <property type="molecule type" value="Genomic_DNA"/>
</dbReference>
<dbReference type="AlphaFoldDB" id="A0A5D4S5U7"/>
<proteinExistence type="predicted"/>
<evidence type="ECO:0000313" key="2">
    <source>
        <dbReference type="EMBL" id="TYS57132.1"/>
    </source>
</evidence>
<sequence>MELLQKALQRYPSEFHAYCLMLNHIHLILGTIHHTPTDLIHYLHSVYARYFNQGDNYVGHLFQGRFFSKQIHNHKQLLDTSAYIHLNPEKSNYTNLPEDYLWSSYGAFLTASKSTIIHTGKILSLLGDYPHLKYQLFVETRRKINEWNI</sequence>
<dbReference type="GO" id="GO:0004803">
    <property type="term" value="F:transposase activity"/>
    <property type="evidence" value="ECO:0007669"/>
    <property type="project" value="InterPro"/>
</dbReference>
<dbReference type="PANTHER" id="PTHR34322">
    <property type="entry name" value="TRANSPOSASE, Y1_TNP DOMAIN-CONTAINING"/>
    <property type="match status" value="1"/>
</dbReference>
<reference evidence="2 3" key="1">
    <citation type="submission" date="2019-08" db="EMBL/GenBank/DDBJ databases">
        <title>Bacillus genomes from the desert of Cuatro Cienegas, Coahuila.</title>
        <authorList>
            <person name="Olmedo-Alvarez G."/>
        </authorList>
    </citation>
    <scope>NUCLEOTIDE SEQUENCE [LARGE SCALE GENOMIC DNA]</scope>
    <source>
        <strain evidence="2 3">CH108_3D</strain>
    </source>
</reference>
<feature type="domain" description="Transposase IS200-like" evidence="1">
    <location>
        <begin position="1"/>
        <end position="87"/>
    </location>
</feature>
<comment type="caution">
    <text evidence="2">The sequence shown here is derived from an EMBL/GenBank/DDBJ whole genome shotgun (WGS) entry which is preliminary data.</text>
</comment>
<evidence type="ECO:0000259" key="1">
    <source>
        <dbReference type="SMART" id="SM01321"/>
    </source>
</evidence>
<gene>
    <name evidence="2" type="ORF">FZC83_06100</name>
</gene>
<protein>
    <submittedName>
        <fullName evidence="2">Transposase</fullName>
    </submittedName>
</protein>
<accession>A0A5D4S5U7</accession>
<dbReference type="SUPFAM" id="SSF143422">
    <property type="entry name" value="Transposase IS200-like"/>
    <property type="match status" value="1"/>
</dbReference>
<name>A0A5D4S5U7_9BACI</name>
<dbReference type="InterPro" id="IPR036515">
    <property type="entry name" value="Transposase_17_sf"/>
</dbReference>
<dbReference type="RefSeq" id="WP_148984708.1">
    <property type="nucleotide sequence ID" value="NZ_JBNILK010000011.1"/>
</dbReference>
<dbReference type="SMART" id="SM01321">
    <property type="entry name" value="Y1_Tnp"/>
    <property type="match status" value="1"/>
</dbReference>
<organism evidence="2 3">
    <name type="scientific">Rossellomorea marisflavi</name>
    <dbReference type="NCBI Taxonomy" id="189381"/>
    <lineage>
        <taxon>Bacteria</taxon>
        <taxon>Bacillati</taxon>
        <taxon>Bacillota</taxon>
        <taxon>Bacilli</taxon>
        <taxon>Bacillales</taxon>
        <taxon>Bacillaceae</taxon>
        <taxon>Rossellomorea</taxon>
    </lineage>
</organism>
<evidence type="ECO:0000313" key="3">
    <source>
        <dbReference type="Proteomes" id="UP000322997"/>
    </source>
</evidence>
<dbReference type="GO" id="GO:0003677">
    <property type="term" value="F:DNA binding"/>
    <property type="evidence" value="ECO:0007669"/>
    <property type="project" value="InterPro"/>
</dbReference>
<dbReference type="Pfam" id="PF01797">
    <property type="entry name" value="Y1_Tnp"/>
    <property type="match status" value="1"/>
</dbReference>
<dbReference type="PANTHER" id="PTHR34322:SF2">
    <property type="entry name" value="TRANSPOSASE IS200-LIKE DOMAIN-CONTAINING PROTEIN"/>
    <property type="match status" value="1"/>
</dbReference>
<dbReference type="InterPro" id="IPR002686">
    <property type="entry name" value="Transposase_17"/>
</dbReference>
<dbReference type="Gene3D" id="3.30.70.1290">
    <property type="entry name" value="Transposase IS200-like"/>
    <property type="match status" value="1"/>
</dbReference>
<dbReference type="Proteomes" id="UP000322997">
    <property type="component" value="Unassembled WGS sequence"/>
</dbReference>
<dbReference type="GO" id="GO:0006313">
    <property type="term" value="P:DNA transposition"/>
    <property type="evidence" value="ECO:0007669"/>
    <property type="project" value="InterPro"/>
</dbReference>